<accession>A0A0D9VS27</accession>
<dbReference type="Gramene" id="LPERR03G09840.1">
    <property type="protein sequence ID" value="LPERR03G09840.1"/>
    <property type="gene ID" value="LPERR03G09840"/>
</dbReference>
<proteinExistence type="predicted"/>
<dbReference type="HOGENOM" id="CLU_100374_0_0_1"/>
<reference evidence="1" key="3">
    <citation type="submission" date="2015-04" db="UniProtKB">
        <authorList>
            <consortium name="EnsemblPlants"/>
        </authorList>
    </citation>
    <scope>IDENTIFICATION</scope>
</reference>
<reference evidence="2" key="2">
    <citation type="submission" date="2013-12" db="EMBL/GenBank/DDBJ databases">
        <authorList>
            <person name="Yu Y."/>
            <person name="Lee S."/>
            <person name="de Baynast K."/>
            <person name="Wissotski M."/>
            <person name="Liu L."/>
            <person name="Talag J."/>
            <person name="Goicoechea J."/>
            <person name="Angelova A."/>
            <person name="Jetty R."/>
            <person name="Kudrna D."/>
            <person name="Golser W."/>
            <person name="Rivera L."/>
            <person name="Zhang J."/>
            <person name="Wing R."/>
        </authorList>
    </citation>
    <scope>NUCLEOTIDE SEQUENCE</scope>
</reference>
<name>A0A0D9VS27_9ORYZ</name>
<reference evidence="1 2" key="1">
    <citation type="submission" date="2012-08" db="EMBL/GenBank/DDBJ databases">
        <title>Oryza genome evolution.</title>
        <authorList>
            <person name="Wing R.A."/>
        </authorList>
    </citation>
    <scope>NUCLEOTIDE SEQUENCE</scope>
</reference>
<keyword evidence="2" id="KW-1185">Reference proteome</keyword>
<protein>
    <submittedName>
        <fullName evidence="1">Uncharacterized protein</fullName>
    </submittedName>
</protein>
<dbReference type="eggNOG" id="ENOG502R3PS">
    <property type="taxonomic scope" value="Eukaryota"/>
</dbReference>
<dbReference type="AlphaFoldDB" id="A0A0D9VS27"/>
<dbReference type="Proteomes" id="UP000032180">
    <property type="component" value="Chromosome 3"/>
</dbReference>
<dbReference type="EnsemblPlants" id="LPERR03G09840.1">
    <property type="protein sequence ID" value="LPERR03G09840.1"/>
    <property type="gene ID" value="LPERR03G09840"/>
</dbReference>
<organism evidence="1 2">
    <name type="scientific">Leersia perrieri</name>
    <dbReference type="NCBI Taxonomy" id="77586"/>
    <lineage>
        <taxon>Eukaryota</taxon>
        <taxon>Viridiplantae</taxon>
        <taxon>Streptophyta</taxon>
        <taxon>Embryophyta</taxon>
        <taxon>Tracheophyta</taxon>
        <taxon>Spermatophyta</taxon>
        <taxon>Magnoliopsida</taxon>
        <taxon>Liliopsida</taxon>
        <taxon>Poales</taxon>
        <taxon>Poaceae</taxon>
        <taxon>BOP clade</taxon>
        <taxon>Oryzoideae</taxon>
        <taxon>Oryzeae</taxon>
        <taxon>Oryzinae</taxon>
        <taxon>Leersia</taxon>
    </lineage>
</organism>
<evidence type="ECO:0000313" key="1">
    <source>
        <dbReference type="EnsemblPlants" id="LPERR03G09840.1"/>
    </source>
</evidence>
<evidence type="ECO:0000313" key="2">
    <source>
        <dbReference type="Proteomes" id="UP000032180"/>
    </source>
</evidence>
<sequence length="223" mass="25069">MGREGEELVQKQQQLPLELKLKERLIDWQHCYPHRVLHVILTQPEMSGRDGPAWQRFSFLDAYLGGEKLGSAGFLPITPRDVPWWNATCQRFVGWDWPHLCLQLEAHRTDAYMACDGAAAGKVVVFRGDEPHTSRHSAVIGTAQVRLLDALVHGDGDDDGERGGGQCYFGREEYEERMLKGTRVFDKVVELQWWQPPAPGEAGGQPANVVRGTVRVAMCLTVH</sequence>